<evidence type="ECO:0000259" key="4">
    <source>
        <dbReference type="Pfam" id="PF25183"/>
    </source>
</evidence>
<dbReference type="Pfam" id="PF13620">
    <property type="entry name" value="CarboxypepD_reg"/>
    <property type="match status" value="1"/>
</dbReference>
<dbReference type="SUPFAM" id="SSF56935">
    <property type="entry name" value="Porins"/>
    <property type="match status" value="1"/>
</dbReference>
<dbReference type="AlphaFoldDB" id="Q02D60"/>
<dbReference type="InterPro" id="IPR008969">
    <property type="entry name" value="CarboxyPept-like_regulatory"/>
</dbReference>
<dbReference type="KEGG" id="sus:Acid_3642"/>
<evidence type="ECO:0000256" key="2">
    <source>
        <dbReference type="ARBA" id="ARBA00023136"/>
    </source>
</evidence>
<comment type="subcellular location">
    <subcellularLocation>
        <location evidence="1">Cell outer membrane</location>
    </subcellularLocation>
</comment>
<evidence type="ECO:0000256" key="1">
    <source>
        <dbReference type="ARBA" id="ARBA00004442"/>
    </source>
</evidence>
<dbReference type="Gene3D" id="2.60.40.1120">
    <property type="entry name" value="Carboxypeptidase-like, regulatory domain"/>
    <property type="match status" value="1"/>
</dbReference>
<dbReference type="STRING" id="234267.Acid_3642"/>
<dbReference type="HOGENOM" id="CLU_006298_0_0_0"/>
<accession>Q02D60</accession>
<evidence type="ECO:0000313" key="5">
    <source>
        <dbReference type="EMBL" id="ABJ84614.1"/>
    </source>
</evidence>
<dbReference type="OrthoDB" id="97893at2"/>
<proteinExistence type="predicted"/>
<dbReference type="GO" id="GO:0009279">
    <property type="term" value="C:cell outer membrane"/>
    <property type="evidence" value="ECO:0007669"/>
    <property type="project" value="UniProtKB-SubCell"/>
</dbReference>
<sequence length="1143" mass="124672" precursor="true">MLKRTVRCLSQLILAGGIACLILPAQMTVTGSITGNVMDASGQGVPNAKITLTSVNTSGVRSATANEVGVFNLQAVQPDTYNLRIEQKGFKAYSRNGIPVSANEHVALGDITLQVGDVTETISVTGESAQVQTSSSEHSAELTTTQLQNLTAKGREVVSMLRTIPGVQYQADQDSTGGSYGTGTPNIAGTFSGTNILAVDGVVSNDQGTPNIFSSVTTLDAIGEVKVLVNSYQAEYAGNGGPIVQVVTRGGTREYHGSAYEYIRNDALNANDFFNNRNGVRRPRYRYNTFGGSLGGPVYIPGHWNQGKTKMFAFYNLEQALISTPGSLNSYTMPTALERQGDFSQTLDVSGKVIPITDGLNGVQFPGNVIPKSRLNPNGQALMNILPQPNFFNRAISGGNYNFQIQEVQKDPKRSQLLRLDFVPSDKDRIFVRGKTWIAQQEGYAVAGGASPVGFFAQCYCFTEDGLATGDTHIFSPSVIMEFNAGIRHNREAWHPYGDNEINKVLRSQIGYNLGQWYPNANVSGFIPRFSFGGVASAPNVSYDNRLLTGGTDFTFNLSDSVLVTRGAHNIKVGFDVYRIREYEGEQSIFSGTFDFGKNTLNPLDSNYAFSNAALGVFNSYTESNVRYGANMRQTLLEWFAQDSWKVSKRLTIDYGVRWTWAGEMHPNNPGQQSVFMRNLYVPGQSPPLYAPVTQGGVKYAQNPITGELLPGAYVGLFVPGVGNPAPGGVTYGVDKNVPTGFVNQPGVLWGPRLGFAWDVFGNGRTAIRGGGAILYNPRLSKWSNMVNNPPAILTPITYYGDMRTFLQTGGVLSPSNTQGFNINNKTPDNYNMTLGVQQDMGHSILVDVSYVSTLGQHIPQTLAINTVPYGTHFLPQYTGGVTDNFFRPYPGYNNVSWTDNAYNSNYHALLLSINRRFSNGLQFGFSYTFSKFMDYTGIPIYRPLRTWSYGFDGSDQTHNAVLNLTYNVPRLSRIVNNNKVVKWVFDDWTLAGIAQWVSGTPATIGLSTVQGTDLTGGGDGQRVNVVGNPNSTGSTFYQWFNTAAFAPPGKGDPGNAAKNSVRNPGVNNEDISLSKRFPIKNEKRAIVLRWEAYNAFNHTQYSGINVSPKWDLSSGAQTNALFGQVSSTRAPRIMQGSLRFTF</sequence>
<keyword evidence="3" id="KW-0998">Cell outer membrane</keyword>
<feature type="domain" description="TonB-dependent transporter Oar-like beta-barrel" evidence="4">
    <location>
        <begin position="247"/>
        <end position="1136"/>
    </location>
</feature>
<dbReference type="PROSITE" id="PS51257">
    <property type="entry name" value="PROKAR_LIPOPROTEIN"/>
    <property type="match status" value="1"/>
</dbReference>
<keyword evidence="2" id="KW-0472">Membrane</keyword>
<dbReference type="SUPFAM" id="SSF49464">
    <property type="entry name" value="Carboxypeptidase regulatory domain-like"/>
    <property type="match status" value="1"/>
</dbReference>
<name>Q02D60_SOLUE</name>
<gene>
    <name evidence="5" type="ordered locus">Acid_3642</name>
</gene>
<dbReference type="InterPro" id="IPR036942">
    <property type="entry name" value="Beta-barrel_TonB_sf"/>
</dbReference>
<dbReference type="Pfam" id="PF25183">
    <property type="entry name" value="OMP_b-brl_4"/>
    <property type="match status" value="1"/>
</dbReference>
<dbReference type="Gene3D" id="2.40.170.20">
    <property type="entry name" value="TonB-dependent receptor, beta-barrel domain"/>
    <property type="match status" value="1"/>
</dbReference>
<dbReference type="eggNOG" id="COG4771">
    <property type="taxonomic scope" value="Bacteria"/>
</dbReference>
<dbReference type="InParanoid" id="Q02D60"/>
<dbReference type="EMBL" id="CP000473">
    <property type="protein sequence ID" value="ABJ84614.1"/>
    <property type="molecule type" value="Genomic_DNA"/>
</dbReference>
<dbReference type="InterPro" id="IPR057601">
    <property type="entry name" value="Oar-like_b-barrel"/>
</dbReference>
<protein>
    <recommendedName>
        <fullName evidence="4">TonB-dependent transporter Oar-like beta-barrel domain-containing protein</fullName>
    </recommendedName>
</protein>
<evidence type="ECO:0000256" key="3">
    <source>
        <dbReference type="ARBA" id="ARBA00023237"/>
    </source>
</evidence>
<organism evidence="5">
    <name type="scientific">Solibacter usitatus (strain Ellin6076)</name>
    <dbReference type="NCBI Taxonomy" id="234267"/>
    <lineage>
        <taxon>Bacteria</taxon>
        <taxon>Pseudomonadati</taxon>
        <taxon>Acidobacteriota</taxon>
        <taxon>Terriglobia</taxon>
        <taxon>Bryobacterales</taxon>
        <taxon>Solibacteraceae</taxon>
        <taxon>Candidatus Solibacter</taxon>
    </lineage>
</organism>
<reference evidence="5" key="1">
    <citation type="submission" date="2006-10" db="EMBL/GenBank/DDBJ databases">
        <title>Complete sequence of Solibacter usitatus Ellin6076.</title>
        <authorList>
            <consortium name="US DOE Joint Genome Institute"/>
            <person name="Copeland A."/>
            <person name="Lucas S."/>
            <person name="Lapidus A."/>
            <person name="Barry K."/>
            <person name="Detter J.C."/>
            <person name="Glavina del Rio T."/>
            <person name="Hammon N."/>
            <person name="Israni S."/>
            <person name="Dalin E."/>
            <person name="Tice H."/>
            <person name="Pitluck S."/>
            <person name="Thompson L.S."/>
            <person name="Brettin T."/>
            <person name="Bruce D."/>
            <person name="Han C."/>
            <person name="Tapia R."/>
            <person name="Gilna P."/>
            <person name="Schmutz J."/>
            <person name="Larimer F."/>
            <person name="Land M."/>
            <person name="Hauser L."/>
            <person name="Kyrpides N."/>
            <person name="Mikhailova N."/>
            <person name="Janssen P.H."/>
            <person name="Kuske C.R."/>
            <person name="Richardson P."/>
        </authorList>
    </citation>
    <scope>NUCLEOTIDE SEQUENCE</scope>
    <source>
        <strain evidence="5">Ellin6076</strain>
    </source>
</reference>